<evidence type="ECO:0000313" key="1">
    <source>
        <dbReference type="EMBL" id="NID10789.1"/>
    </source>
</evidence>
<keyword evidence="2" id="KW-1185">Reference proteome</keyword>
<name>A0ABX0QF00_9BACT</name>
<dbReference type="InterPro" id="IPR011256">
    <property type="entry name" value="Reg_factor_effector_dom_sf"/>
</dbReference>
<dbReference type="EMBL" id="WAEL01000004">
    <property type="protein sequence ID" value="NID10789.1"/>
    <property type="molecule type" value="Genomic_DNA"/>
</dbReference>
<gene>
    <name evidence="1" type="ORF">F7231_11475</name>
</gene>
<evidence type="ECO:0000313" key="2">
    <source>
        <dbReference type="Proteomes" id="UP000606008"/>
    </source>
</evidence>
<sequence>MTTTVLTPTNALIVKQTEPFLGLTIGLQTYLPELAASGGAANRQLMAEAARLGLPNTQPIQWHYTGLSGHPDDEFTLQIILPIESVILGTPGNPFSVRHIPAFHCAQHTYCGPWNRLKEEYDEIFEQFYAVDRVYDGRVREVFRVVDRDSPARCVLDIQIGIA</sequence>
<dbReference type="SUPFAM" id="SSF55136">
    <property type="entry name" value="Probable bacterial effector-binding domain"/>
    <property type="match status" value="1"/>
</dbReference>
<dbReference type="Gene3D" id="3.20.80.10">
    <property type="entry name" value="Regulatory factor, effector binding domain"/>
    <property type="match status" value="1"/>
</dbReference>
<protein>
    <submittedName>
        <fullName evidence="1">GyrI-like domain-containing protein</fullName>
    </submittedName>
</protein>
<proteinExistence type="predicted"/>
<reference evidence="1" key="1">
    <citation type="submission" date="2024-05" db="EMBL/GenBank/DDBJ databases">
        <authorList>
            <person name="Jung D.-H."/>
        </authorList>
    </citation>
    <scope>NUCLEOTIDE SEQUENCE</scope>
    <source>
        <strain evidence="1">JA-25</strain>
    </source>
</reference>
<dbReference type="Proteomes" id="UP000606008">
    <property type="component" value="Unassembled WGS sequence"/>
</dbReference>
<organism evidence="1 2">
    <name type="scientific">Fibrivirga algicola</name>
    <dbReference type="NCBI Taxonomy" id="2950420"/>
    <lineage>
        <taxon>Bacteria</taxon>
        <taxon>Pseudomonadati</taxon>
        <taxon>Bacteroidota</taxon>
        <taxon>Cytophagia</taxon>
        <taxon>Cytophagales</taxon>
        <taxon>Spirosomataceae</taxon>
        <taxon>Fibrivirga</taxon>
    </lineage>
</organism>
<dbReference type="RefSeq" id="WP_166692008.1">
    <property type="nucleotide sequence ID" value="NZ_WAEL01000004.1"/>
</dbReference>
<accession>A0ABX0QF00</accession>
<comment type="caution">
    <text evidence="1">The sequence shown here is derived from an EMBL/GenBank/DDBJ whole genome shotgun (WGS) entry which is preliminary data.</text>
</comment>